<evidence type="ECO:0000313" key="3">
    <source>
        <dbReference type="Proteomes" id="UP000193922"/>
    </source>
</evidence>
<evidence type="ECO:0000259" key="1">
    <source>
        <dbReference type="Pfam" id="PF01764"/>
    </source>
</evidence>
<protein>
    <submittedName>
        <fullName evidence="2">Alpha/beta-hydrolase</fullName>
    </submittedName>
</protein>
<dbReference type="PANTHER" id="PTHR45856:SF25">
    <property type="entry name" value="FUNGAL LIPASE-LIKE DOMAIN-CONTAINING PROTEIN"/>
    <property type="match status" value="1"/>
</dbReference>
<gene>
    <name evidence="2" type="ORF">DL89DRAFT_212763</name>
</gene>
<reference evidence="2 3" key="1">
    <citation type="submission" date="2016-07" db="EMBL/GenBank/DDBJ databases">
        <title>Pervasive Adenine N6-methylation of Active Genes in Fungi.</title>
        <authorList>
            <consortium name="DOE Joint Genome Institute"/>
            <person name="Mondo S.J."/>
            <person name="Dannebaum R.O."/>
            <person name="Kuo R.C."/>
            <person name="Labutti K."/>
            <person name="Haridas S."/>
            <person name="Kuo A."/>
            <person name="Salamov A."/>
            <person name="Ahrendt S.R."/>
            <person name="Lipzen A."/>
            <person name="Sullivan W."/>
            <person name="Andreopoulos W.B."/>
            <person name="Clum A."/>
            <person name="Lindquist E."/>
            <person name="Daum C."/>
            <person name="Ramamoorthy G.K."/>
            <person name="Gryganskyi A."/>
            <person name="Culley D."/>
            <person name="Magnuson J.K."/>
            <person name="James T.Y."/>
            <person name="O'Malley M.A."/>
            <person name="Stajich J.E."/>
            <person name="Spatafora J.W."/>
            <person name="Visel A."/>
            <person name="Grigoriev I.V."/>
        </authorList>
    </citation>
    <scope>NUCLEOTIDE SEQUENCE [LARGE SCALE GENOMIC DNA]</scope>
    <source>
        <strain evidence="2 3">ATCC 12442</strain>
    </source>
</reference>
<evidence type="ECO:0000313" key="2">
    <source>
        <dbReference type="EMBL" id="ORX67623.1"/>
    </source>
</evidence>
<proteinExistence type="predicted"/>
<dbReference type="SUPFAM" id="SSF53474">
    <property type="entry name" value="alpha/beta-Hydrolases"/>
    <property type="match status" value="1"/>
</dbReference>
<accession>A0A1Y1W251</accession>
<dbReference type="OrthoDB" id="426718at2759"/>
<dbReference type="GO" id="GO:0006629">
    <property type="term" value="P:lipid metabolic process"/>
    <property type="evidence" value="ECO:0007669"/>
    <property type="project" value="InterPro"/>
</dbReference>
<dbReference type="Proteomes" id="UP000193922">
    <property type="component" value="Unassembled WGS sequence"/>
</dbReference>
<dbReference type="GO" id="GO:0016787">
    <property type="term" value="F:hydrolase activity"/>
    <property type="evidence" value="ECO:0007669"/>
    <property type="project" value="UniProtKB-KW"/>
</dbReference>
<feature type="domain" description="Fungal lipase-type" evidence="1">
    <location>
        <begin position="23"/>
        <end position="157"/>
    </location>
</feature>
<dbReference type="AlphaFoldDB" id="A0A1Y1W251"/>
<feature type="non-terminal residue" evidence="2">
    <location>
        <position position="208"/>
    </location>
</feature>
<feature type="non-terminal residue" evidence="2">
    <location>
        <position position="1"/>
    </location>
</feature>
<dbReference type="Pfam" id="PF01764">
    <property type="entry name" value="Lipase_3"/>
    <property type="match status" value="1"/>
</dbReference>
<dbReference type="RefSeq" id="XP_040741510.1">
    <property type="nucleotide sequence ID" value="XM_040884231.1"/>
</dbReference>
<dbReference type="InterPro" id="IPR029058">
    <property type="entry name" value="AB_hydrolase_fold"/>
</dbReference>
<dbReference type="CDD" id="cd00519">
    <property type="entry name" value="Lipase_3"/>
    <property type="match status" value="1"/>
</dbReference>
<keyword evidence="2" id="KW-0378">Hydrolase</keyword>
<keyword evidence="3" id="KW-1185">Reference proteome</keyword>
<organism evidence="2 3">
    <name type="scientific">Linderina pennispora</name>
    <dbReference type="NCBI Taxonomy" id="61395"/>
    <lineage>
        <taxon>Eukaryota</taxon>
        <taxon>Fungi</taxon>
        <taxon>Fungi incertae sedis</taxon>
        <taxon>Zoopagomycota</taxon>
        <taxon>Kickxellomycotina</taxon>
        <taxon>Kickxellomycetes</taxon>
        <taxon>Kickxellales</taxon>
        <taxon>Kickxellaceae</taxon>
        <taxon>Linderina</taxon>
    </lineage>
</organism>
<dbReference type="EMBL" id="MCFD01000012">
    <property type="protein sequence ID" value="ORX67623.1"/>
    <property type="molecule type" value="Genomic_DNA"/>
</dbReference>
<name>A0A1Y1W251_9FUNG</name>
<dbReference type="PANTHER" id="PTHR45856">
    <property type="entry name" value="ALPHA/BETA-HYDROLASES SUPERFAMILY PROTEIN"/>
    <property type="match status" value="1"/>
</dbReference>
<dbReference type="Gene3D" id="3.40.50.1820">
    <property type="entry name" value="alpha/beta hydrolase"/>
    <property type="match status" value="1"/>
</dbReference>
<comment type="caution">
    <text evidence="2">The sequence shown here is derived from an EMBL/GenBank/DDBJ whole genome shotgun (WGS) entry which is preliminary data.</text>
</comment>
<dbReference type="InterPro" id="IPR002921">
    <property type="entry name" value="Fungal_lipase-type"/>
</dbReference>
<sequence>LSAKLNPSYGYVAHKPDTKEIIASWRGSTVFMDFVKDLTFVPVSWPAGIPGSKVHLGFLQAYQAAAQSIEVEISKLVAKFPDYSIVITGHSLGSAQATLATVDLALRHPEWVGKMKLFTYGEPRVGNPVFAAWLSQQALPIYRVVYGGDMAPRLPFRFMGFEHHSQEVWYDKSGALRFQGSNGESPYGQNSLTVLQWDATVHYKYPGL</sequence>
<dbReference type="GeneID" id="63800879"/>
<dbReference type="InterPro" id="IPR051218">
    <property type="entry name" value="Sec_MonoDiacylglyc_Lipase"/>
</dbReference>